<dbReference type="AlphaFoldDB" id="A0A0C3BWS4"/>
<dbReference type="OrthoDB" id="2535105at2759"/>
<dbReference type="Pfam" id="PF20152">
    <property type="entry name" value="DUF6534"/>
    <property type="match status" value="1"/>
</dbReference>
<dbReference type="STRING" id="765440.A0A0C3BWS4"/>
<feature type="transmembrane region" description="Helical" evidence="1">
    <location>
        <begin position="120"/>
        <end position="144"/>
    </location>
</feature>
<evidence type="ECO:0000313" key="3">
    <source>
        <dbReference type="EMBL" id="KIM81812.1"/>
    </source>
</evidence>
<feature type="transmembrane region" description="Helical" evidence="1">
    <location>
        <begin position="164"/>
        <end position="183"/>
    </location>
</feature>
<evidence type="ECO:0000256" key="1">
    <source>
        <dbReference type="SAM" id="Phobius"/>
    </source>
</evidence>
<dbReference type="InParanoid" id="A0A0C3BWS4"/>
<keyword evidence="1" id="KW-0472">Membrane</keyword>
<proteinExistence type="predicted"/>
<accession>A0A0C3BWS4</accession>
<keyword evidence="1" id="KW-0812">Transmembrane</keyword>
<feature type="transmembrane region" description="Helical" evidence="1">
    <location>
        <begin position="94"/>
        <end position="113"/>
    </location>
</feature>
<keyword evidence="1" id="KW-1133">Transmembrane helix</keyword>
<sequence>MPSVVPLDKFLGASLIGIIISAVIYGITCMQTYLYYTKYKRNDRWTMKLVVALLWVLDSLHLVLIAIMIYYYTISNWGDVIVLIRTTWSLEVEIVIAPAVAMIVQCFFAIRIWRYSKNWVLAAIIVILSAVQLGFGIAFMVHGFQNPIFAFKGSKTNSFLTGTGLAADIACDFVITVSMCYYLRKNRTGFKGTDTMIDMLITYMIRTCLLTTICTISCLVTFITLPDSLIYQPFYFIGCRLYAMSLLSILNARESILDKSQSRGSEVVSLPRFIGNSSINGDDTTVIGLAPKWLPTEVYRHLQRSLEVFDGAPKPPFRTGRDSTNLVEK</sequence>
<gene>
    <name evidence="3" type="ORF">PILCRDRAFT_491229</name>
</gene>
<name>A0A0C3BWS4_PILCF</name>
<dbReference type="PANTHER" id="PTHR40465">
    <property type="entry name" value="CHROMOSOME 1, WHOLE GENOME SHOTGUN SEQUENCE"/>
    <property type="match status" value="1"/>
</dbReference>
<evidence type="ECO:0000259" key="2">
    <source>
        <dbReference type="Pfam" id="PF20152"/>
    </source>
</evidence>
<feature type="transmembrane region" description="Helical" evidence="1">
    <location>
        <begin position="12"/>
        <end position="37"/>
    </location>
</feature>
<protein>
    <recommendedName>
        <fullName evidence="2">DUF6534 domain-containing protein</fullName>
    </recommendedName>
</protein>
<dbReference type="HOGENOM" id="CLU_046025_5_4_1"/>
<dbReference type="EMBL" id="KN832997">
    <property type="protein sequence ID" value="KIM81812.1"/>
    <property type="molecule type" value="Genomic_DNA"/>
</dbReference>
<reference evidence="4" key="2">
    <citation type="submission" date="2015-01" db="EMBL/GenBank/DDBJ databases">
        <title>Evolutionary Origins and Diversification of the Mycorrhizal Mutualists.</title>
        <authorList>
            <consortium name="DOE Joint Genome Institute"/>
            <consortium name="Mycorrhizal Genomics Consortium"/>
            <person name="Kohler A."/>
            <person name="Kuo A."/>
            <person name="Nagy L.G."/>
            <person name="Floudas D."/>
            <person name="Copeland A."/>
            <person name="Barry K.W."/>
            <person name="Cichocki N."/>
            <person name="Veneault-Fourrey C."/>
            <person name="LaButti K."/>
            <person name="Lindquist E.A."/>
            <person name="Lipzen A."/>
            <person name="Lundell T."/>
            <person name="Morin E."/>
            <person name="Murat C."/>
            <person name="Riley R."/>
            <person name="Ohm R."/>
            <person name="Sun H."/>
            <person name="Tunlid A."/>
            <person name="Henrissat B."/>
            <person name="Grigoriev I.V."/>
            <person name="Hibbett D.S."/>
            <person name="Martin F."/>
        </authorList>
    </citation>
    <scope>NUCLEOTIDE SEQUENCE [LARGE SCALE GENOMIC DNA]</scope>
    <source>
        <strain evidence="4">F 1598</strain>
    </source>
</reference>
<dbReference type="InterPro" id="IPR045339">
    <property type="entry name" value="DUF6534"/>
</dbReference>
<feature type="transmembrane region" description="Helical" evidence="1">
    <location>
        <begin position="203"/>
        <end position="223"/>
    </location>
</feature>
<dbReference type="PANTHER" id="PTHR40465:SF1">
    <property type="entry name" value="DUF6534 DOMAIN-CONTAINING PROTEIN"/>
    <property type="match status" value="1"/>
</dbReference>
<reference evidence="3 4" key="1">
    <citation type="submission" date="2014-04" db="EMBL/GenBank/DDBJ databases">
        <authorList>
            <consortium name="DOE Joint Genome Institute"/>
            <person name="Kuo A."/>
            <person name="Tarkka M."/>
            <person name="Buscot F."/>
            <person name="Kohler A."/>
            <person name="Nagy L.G."/>
            <person name="Floudas D."/>
            <person name="Copeland A."/>
            <person name="Barry K.W."/>
            <person name="Cichocki N."/>
            <person name="Veneault-Fourrey C."/>
            <person name="LaButti K."/>
            <person name="Lindquist E.A."/>
            <person name="Lipzen A."/>
            <person name="Lundell T."/>
            <person name="Morin E."/>
            <person name="Murat C."/>
            <person name="Sun H."/>
            <person name="Tunlid A."/>
            <person name="Henrissat B."/>
            <person name="Grigoriev I.V."/>
            <person name="Hibbett D.S."/>
            <person name="Martin F."/>
            <person name="Nordberg H.P."/>
            <person name="Cantor M.N."/>
            <person name="Hua S.X."/>
        </authorList>
    </citation>
    <scope>NUCLEOTIDE SEQUENCE [LARGE SCALE GENOMIC DNA]</scope>
    <source>
        <strain evidence="3 4">F 1598</strain>
    </source>
</reference>
<feature type="domain" description="DUF6534" evidence="2">
    <location>
        <begin position="169"/>
        <end position="255"/>
    </location>
</feature>
<feature type="transmembrane region" description="Helical" evidence="1">
    <location>
        <begin position="229"/>
        <end position="250"/>
    </location>
</feature>
<keyword evidence="4" id="KW-1185">Reference proteome</keyword>
<dbReference type="Proteomes" id="UP000054166">
    <property type="component" value="Unassembled WGS sequence"/>
</dbReference>
<evidence type="ECO:0000313" key="4">
    <source>
        <dbReference type="Proteomes" id="UP000054166"/>
    </source>
</evidence>
<feature type="transmembrane region" description="Helical" evidence="1">
    <location>
        <begin position="49"/>
        <end position="74"/>
    </location>
</feature>
<organism evidence="3 4">
    <name type="scientific">Piloderma croceum (strain F 1598)</name>
    <dbReference type="NCBI Taxonomy" id="765440"/>
    <lineage>
        <taxon>Eukaryota</taxon>
        <taxon>Fungi</taxon>
        <taxon>Dikarya</taxon>
        <taxon>Basidiomycota</taxon>
        <taxon>Agaricomycotina</taxon>
        <taxon>Agaricomycetes</taxon>
        <taxon>Agaricomycetidae</taxon>
        <taxon>Atheliales</taxon>
        <taxon>Atheliaceae</taxon>
        <taxon>Piloderma</taxon>
    </lineage>
</organism>